<gene>
    <name evidence="2" type="ORF">KCG44_09850</name>
</gene>
<keyword evidence="3" id="KW-1185">Reference proteome</keyword>
<protein>
    <recommendedName>
        <fullName evidence="4">Glutamine amidotransferase domain-containing protein</fullName>
    </recommendedName>
</protein>
<name>A0ABS6SF98_9SPHN</name>
<dbReference type="CDD" id="cd03143">
    <property type="entry name" value="A4_beta-galactosidase_middle_domain"/>
    <property type="match status" value="1"/>
</dbReference>
<evidence type="ECO:0000313" key="2">
    <source>
        <dbReference type="EMBL" id="MBV7257084.1"/>
    </source>
</evidence>
<dbReference type="EMBL" id="JAGSPA010000003">
    <property type="protein sequence ID" value="MBV7257084.1"/>
    <property type="molecule type" value="Genomic_DNA"/>
</dbReference>
<dbReference type="PANTHER" id="PTHR37947">
    <property type="entry name" value="BLL2462 PROTEIN"/>
    <property type="match status" value="1"/>
</dbReference>
<keyword evidence="1" id="KW-1133">Transmembrane helix</keyword>
<dbReference type="Proteomes" id="UP000722336">
    <property type="component" value="Unassembled WGS sequence"/>
</dbReference>
<organism evidence="2 3">
    <name type="scientific">Pacificimonas pallii</name>
    <dbReference type="NCBI Taxonomy" id="2827236"/>
    <lineage>
        <taxon>Bacteria</taxon>
        <taxon>Pseudomonadati</taxon>
        <taxon>Pseudomonadota</taxon>
        <taxon>Alphaproteobacteria</taxon>
        <taxon>Sphingomonadales</taxon>
        <taxon>Sphingosinicellaceae</taxon>
        <taxon>Pacificimonas</taxon>
    </lineage>
</organism>
<dbReference type="RefSeq" id="WP_218445916.1">
    <property type="nucleotide sequence ID" value="NZ_JAGSPA010000003.1"/>
</dbReference>
<keyword evidence="1" id="KW-0472">Membrane</keyword>
<feature type="transmembrane region" description="Helical" evidence="1">
    <location>
        <begin position="6"/>
        <end position="27"/>
    </location>
</feature>
<proteinExistence type="predicted"/>
<dbReference type="PANTHER" id="PTHR37947:SF1">
    <property type="entry name" value="BLL2462 PROTEIN"/>
    <property type="match status" value="1"/>
</dbReference>
<comment type="caution">
    <text evidence="2">The sequence shown here is derived from an EMBL/GenBank/DDBJ whole genome shotgun (WGS) entry which is preliminary data.</text>
</comment>
<evidence type="ECO:0000313" key="3">
    <source>
        <dbReference type="Proteomes" id="UP000722336"/>
    </source>
</evidence>
<sequence>MTFLPLLPVWALGLIAAIALPALTLMAARSPRTLWPRLVIAVLFAIILLNPVSQRDVREASDDIALILHDRSDSMTIGARNAQAETAIARLQEASDGVEWRVVAVPQDPQEATRLGTALEEALSGIPAGRLGAAVIVSDGVSGDEPPPGILPAGVPLHMLIAGDPDLTDRRLIVERVPPYTVAGERAELTIRVDDPDSANVDIDVRTTDGMTRRLNIAANEPVPLPITVERRGPLDIALSVAPAPGEASLVNNRALARLNGVTDRLSVLLVSGTPYPGGRVWRDLFKADPNVDLVHFTILRLPSSFDMTPPEDLALIPFPVDELFQERLDDFDLIIFDRFTLTSLMSPAYFDNLADRVRGGSGLLVVAGAEFSGRDSVAFTSLRQILPAAPGGTDLTQRYRPALTDLGRRHPVTRTLGEGRPGAEWGNWGMIAGLSQLSGDTLMQEPEGRPLLLLDRVDEGRVGLIASTDTWWWARAVDGEGPRDELLRRTAHWLMQEPDLNEEQLRVSGGARSLTIDSESVRNIGDAAITGPDGELSTTPLAPSALGAGASVEAAEAGLYQVEAGGMRRFALVGNTAELAEIRPRAAPFAAAAQASGGGVWWLREGIPDIRRVDGKALSGSDWAGVARRGGGALIAVETDPVIPRWTALMALIAAFAFAWWREHH</sequence>
<evidence type="ECO:0000256" key="1">
    <source>
        <dbReference type="SAM" id="Phobius"/>
    </source>
</evidence>
<keyword evidence="1" id="KW-0812">Transmembrane</keyword>
<feature type="transmembrane region" description="Helical" evidence="1">
    <location>
        <begin position="34"/>
        <end position="52"/>
    </location>
</feature>
<reference evidence="2 3" key="1">
    <citation type="submission" date="2021-04" db="EMBL/GenBank/DDBJ databases">
        <authorList>
            <person name="Pira H."/>
            <person name="Risdian C."/>
            <person name="Wink J."/>
        </authorList>
    </citation>
    <scope>NUCLEOTIDE SEQUENCE [LARGE SCALE GENOMIC DNA]</scope>
    <source>
        <strain evidence="2 3">WHA3</strain>
    </source>
</reference>
<evidence type="ECO:0008006" key="4">
    <source>
        <dbReference type="Google" id="ProtNLM"/>
    </source>
</evidence>
<accession>A0ABS6SF98</accession>
<feature type="transmembrane region" description="Helical" evidence="1">
    <location>
        <begin position="644"/>
        <end position="662"/>
    </location>
</feature>